<dbReference type="AlphaFoldDB" id="B7GHZ1"/>
<evidence type="ECO:0000259" key="2">
    <source>
        <dbReference type="Pfam" id="PF13472"/>
    </source>
</evidence>
<feature type="transmembrane region" description="Helical" evidence="1">
    <location>
        <begin position="21"/>
        <end position="40"/>
    </location>
</feature>
<dbReference type="EMBL" id="CP000922">
    <property type="protein sequence ID" value="ACJ33772.1"/>
    <property type="molecule type" value="Genomic_DNA"/>
</dbReference>
<evidence type="ECO:0000313" key="3">
    <source>
        <dbReference type="EMBL" id="ACJ33772.1"/>
    </source>
</evidence>
<sequence>MMVHRKQRKGGIVSKRIIGMIVTICAATTVLWTIGLIVTIQDQFFYEASSIKQPKTTTSNIRKNNGLSIVALGDSLTRGTGDETGKGYVGYVVDELKKRANQPVQFTNLAIKGQRSPQLINQLKQKEVQRQLKEADIILMTIGGNDLFRGGEALRDLSTTEIEKEKQKFVEQLHTIFRFIRTANSNAPVFYVALYNPFNDLDNGKETSAVVRSWNYAASEVAADYKSIICVPTYDLFELQVNDYLYTDKFHPNKEGYKRIGERVASLITLTKGEK</sequence>
<dbReference type="Gene3D" id="3.40.50.1110">
    <property type="entry name" value="SGNH hydrolase"/>
    <property type="match status" value="1"/>
</dbReference>
<evidence type="ECO:0000313" key="4">
    <source>
        <dbReference type="Proteomes" id="UP000000742"/>
    </source>
</evidence>
<dbReference type="GO" id="GO:0004622">
    <property type="term" value="F:phosphatidylcholine lysophospholipase activity"/>
    <property type="evidence" value="ECO:0007669"/>
    <property type="project" value="TreeGrafter"/>
</dbReference>
<dbReference type="Pfam" id="PF13472">
    <property type="entry name" value="Lipase_GDSL_2"/>
    <property type="match status" value="1"/>
</dbReference>
<gene>
    <name evidence="3" type="ordered locus">Aflv_1404</name>
</gene>
<dbReference type="InterPro" id="IPR051532">
    <property type="entry name" value="Ester_Hydrolysis_Enzymes"/>
</dbReference>
<dbReference type="InterPro" id="IPR036514">
    <property type="entry name" value="SGNH_hydro_sf"/>
</dbReference>
<keyword evidence="1" id="KW-1133">Transmembrane helix</keyword>
<dbReference type="InterPro" id="IPR013830">
    <property type="entry name" value="SGNH_hydro"/>
</dbReference>
<dbReference type="STRING" id="491915.Aflv_1404"/>
<evidence type="ECO:0000256" key="1">
    <source>
        <dbReference type="SAM" id="Phobius"/>
    </source>
</evidence>
<feature type="domain" description="SGNH hydrolase-type esterase" evidence="2">
    <location>
        <begin position="71"/>
        <end position="259"/>
    </location>
</feature>
<proteinExistence type="predicted"/>
<dbReference type="KEGG" id="afl:Aflv_1404"/>
<organism evidence="3 4">
    <name type="scientific">Anoxybacillus flavithermus (strain DSM 21510 / WK1)</name>
    <dbReference type="NCBI Taxonomy" id="491915"/>
    <lineage>
        <taxon>Bacteria</taxon>
        <taxon>Bacillati</taxon>
        <taxon>Bacillota</taxon>
        <taxon>Bacilli</taxon>
        <taxon>Bacillales</taxon>
        <taxon>Anoxybacillaceae</taxon>
        <taxon>Anoxybacillus</taxon>
    </lineage>
</organism>
<reference evidence="3 4" key="1">
    <citation type="journal article" date="2008" name="Genome Biol.">
        <title>Encapsulated in silica: genome, proteome and physiology of the thermophilic bacterium Anoxybacillus flavithermus WK1.</title>
        <authorList>
            <person name="Saw J.H."/>
            <person name="Mountain B.W."/>
            <person name="Feng L."/>
            <person name="Omelchenko M.V."/>
            <person name="Hou S."/>
            <person name="Saito J.A."/>
            <person name="Stott M.B."/>
            <person name="Li D."/>
            <person name="Zhao G."/>
            <person name="Wu J."/>
            <person name="Galperin M.Y."/>
            <person name="Koonin E.V."/>
            <person name="Makarova K.S."/>
            <person name="Wolf Y.I."/>
            <person name="Rigden D.J."/>
            <person name="Dunfield P.F."/>
            <person name="Wang L."/>
            <person name="Alam M."/>
        </authorList>
    </citation>
    <scope>NUCLEOTIDE SEQUENCE [LARGE SCALE GENOMIC DNA]</scope>
    <source>
        <strain evidence="4">DSM 21510 / WK1</strain>
    </source>
</reference>
<dbReference type="HOGENOM" id="CLU_076859_2_0_9"/>
<dbReference type="SUPFAM" id="SSF52266">
    <property type="entry name" value="SGNH hydrolase"/>
    <property type="match status" value="1"/>
</dbReference>
<accession>B7GHZ1</accession>
<keyword evidence="1" id="KW-0812">Transmembrane</keyword>
<name>B7GHZ1_ANOFW</name>
<dbReference type="Proteomes" id="UP000000742">
    <property type="component" value="Chromosome"/>
</dbReference>
<protein>
    <submittedName>
        <fullName evidence="3">Lysophospholipase L1-like esterase</fullName>
    </submittedName>
</protein>
<dbReference type="eggNOG" id="COG2755">
    <property type="taxonomic scope" value="Bacteria"/>
</dbReference>
<keyword evidence="1" id="KW-0472">Membrane</keyword>
<dbReference type="PANTHER" id="PTHR30383:SF27">
    <property type="entry name" value="SPORE GERMINATION LIPASE LIPC"/>
    <property type="match status" value="1"/>
</dbReference>
<dbReference type="PANTHER" id="PTHR30383">
    <property type="entry name" value="THIOESTERASE 1/PROTEASE 1/LYSOPHOSPHOLIPASE L1"/>
    <property type="match status" value="1"/>
</dbReference>
<dbReference type="CDD" id="cd04506">
    <property type="entry name" value="SGNH_hydrolase_YpmR_like"/>
    <property type="match status" value="1"/>
</dbReference>